<gene>
    <name evidence="3" type="ORF">O8D18_14310</name>
    <name evidence="2" type="ORF">OZZ16_13090</name>
    <name evidence="1" type="ORF">OZZ17_15505</name>
</gene>
<dbReference type="Proteomes" id="UP001076974">
    <property type="component" value="Unassembled WGS sequence"/>
</dbReference>
<dbReference type="Proteomes" id="UP001148455">
    <property type="component" value="Unassembled WGS sequence"/>
</dbReference>
<evidence type="ECO:0000313" key="2">
    <source>
        <dbReference type="EMBL" id="MCZ0690816.1"/>
    </source>
</evidence>
<reference evidence="1" key="1">
    <citation type="submission" date="2022-11" db="EMBL/GenBank/DDBJ databases">
        <title>Temperate bacteriophages infecting mucin-degrading bacterium Ruminococcus gnavus from the human gut.</title>
        <authorList>
            <person name="Buttimer C."/>
        </authorList>
    </citation>
    <scope>NUCLEOTIDE SEQUENCE</scope>
    <source>
        <strain evidence="1">CCUG 49994</strain>
        <strain evidence="2">CCUG 52279</strain>
    </source>
</reference>
<reference evidence="3" key="2">
    <citation type="submission" date="2022-12" db="EMBL/GenBank/DDBJ databases">
        <title>Genome of R. gnavus strain RSHDN_123.</title>
        <authorList>
            <person name="Abdugheni R."/>
        </authorList>
    </citation>
    <scope>NUCLEOTIDE SEQUENCE</scope>
    <source>
        <strain evidence="3">RSHDN_123</strain>
    </source>
</reference>
<comment type="caution">
    <text evidence="1">The sequence shown here is derived from an EMBL/GenBank/DDBJ whole genome shotgun (WGS) entry which is preliminary data.</text>
</comment>
<dbReference type="EMBL" id="JAPZED010000025">
    <property type="protein sequence ID" value="MCZ7695173.1"/>
    <property type="molecule type" value="Genomic_DNA"/>
</dbReference>
<proteinExistence type="predicted"/>
<dbReference type="Proteomes" id="UP001079535">
    <property type="component" value="Unassembled WGS sequence"/>
</dbReference>
<dbReference type="EMBL" id="JAPRAY010000025">
    <property type="protein sequence ID" value="MCZ0668910.1"/>
    <property type="molecule type" value="Genomic_DNA"/>
</dbReference>
<dbReference type="EMBL" id="JAPRBD010000021">
    <property type="protein sequence ID" value="MCZ0690816.1"/>
    <property type="molecule type" value="Genomic_DNA"/>
</dbReference>
<evidence type="ECO:0000313" key="3">
    <source>
        <dbReference type="EMBL" id="MCZ7695173.1"/>
    </source>
</evidence>
<sequence>MGWKRSWKEKMRQKMYCQAELNRRILCIKRSLEEVYAILNTGYCHKK</sequence>
<name>A0A9Q4F2Y8_MEDGN</name>
<dbReference type="RefSeq" id="WP_022038049.1">
    <property type="nucleotide sequence ID" value="NZ_BAABXV010000001.1"/>
</dbReference>
<organism evidence="1 4">
    <name type="scientific">Mediterraneibacter gnavus</name>
    <name type="common">Ruminococcus gnavus</name>
    <dbReference type="NCBI Taxonomy" id="33038"/>
    <lineage>
        <taxon>Bacteria</taxon>
        <taxon>Bacillati</taxon>
        <taxon>Bacillota</taxon>
        <taxon>Clostridia</taxon>
        <taxon>Lachnospirales</taxon>
        <taxon>Lachnospiraceae</taxon>
        <taxon>Mediterraneibacter</taxon>
    </lineage>
</organism>
<evidence type="ECO:0000313" key="4">
    <source>
        <dbReference type="Proteomes" id="UP001079535"/>
    </source>
</evidence>
<protein>
    <submittedName>
        <fullName evidence="1">Uncharacterized protein</fullName>
    </submittedName>
</protein>
<evidence type="ECO:0000313" key="1">
    <source>
        <dbReference type="EMBL" id="MCZ0668910.1"/>
    </source>
</evidence>
<accession>A0A9Q4F2Y8</accession>
<dbReference type="AlphaFoldDB" id="A0A9Q4F2Y8"/>